<reference evidence="1" key="1">
    <citation type="submission" date="2023-08" db="EMBL/GenBank/DDBJ databases">
        <authorList>
            <person name="Chen Y."/>
            <person name="Shah S."/>
            <person name="Dougan E. K."/>
            <person name="Thang M."/>
            <person name="Chan C."/>
        </authorList>
    </citation>
    <scope>NUCLEOTIDE SEQUENCE</scope>
</reference>
<dbReference type="InterPro" id="IPR011989">
    <property type="entry name" value="ARM-like"/>
</dbReference>
<dbReference type="EMBL" id="CAUJNA010003379">
    <property type="protein sequence ID" value="CAJ1400590.1"/>
    <property type="molecule type" value="Genomic_DNA"/>
</dbReference>
<sequence>MCKTNEAPGPDGFQPDLEHFIRRGYLVIPSTTLPEVNEAIRSKAEAIANIGPEATVLLGDDCLPAIPELMNVLEAAPLQAAMKAVLGEDYLLHGHRHLHLSSLQEQMWHKDSYWGFRRMRHHRPRWCMMLYYPQETTLEMGPTHVLAGTQYWTVDTEGWRQGEDILADSTGDVSMFVEGSSAERQQKLNEAEQQLLGPSSSRVAALAEDVSLTVPAGSCVLMHFDLFHRAGFRAKEDAPTRFMFKFQFIRTRDPAVVPSPPGDFRYPWPESPHRLSSLLASKMELEADDGSAANPEDFCKRRRQFRHCDESPDVHIADEARSAWEELGPVLADVREWLQGLPHPCETCPESSEEASPEVEKGLEVLRAAGAGLGSDEDMERSHDEVQLVAAAYKLGRSVDRTWLALLCALTGGSEAVARAAAYGLAAAGPRATPALLPLLKHATLRVRILAVFALGESARPSHDALAVIEEAISAAPPWSMETANLLQALSCLSARARALGETGLCQRCLEIVLPFLLPSSGHNLVCENACLVALQAGELTGEMGKMVRHALDRIADRSADPYSVCFATEILRRQTWPERPMLDERSELLEPEEGPPQSLCSGHLRVTGKSLLMENLLQLRQGT</sequence>
<protein>
    <recommendedName>
        <fullName evidence="3">Phytanoyl-CoA dioxygenase</fullName>
    </recommendedName>
</protein>
<name>A0AA36J8G3_9DINO</name>
<dbReference type="SUPFAM" id="SSF51197">
    <property type="entry name" value="Clavaminate synthase-like"/>
    <property type="match status" value="1"/>
</dbReference>
<dbReference type="AlphaFoldDB" id="A0AA36J8G3"/>
<evidence type="ECO:0008006" key="3">
    <source>
        <dbReference type="Google" id="ProtNLM"/>
    </source>
</evidence>
<dbReference type="Pfam" id="PF05721">
    <property type="entry name" value="PhyH"/>
    <property type="match status" value="1"/>
</dbReference>
<dbReference type="InterPro" id="IPR008775">
    <property type="entry name" value="Phytyl_CoA_dOase-like"/>
</dbReference>
<dbReference type="Gene3D" id="1.25.10.10">
    <property type="entry name" value="Leucine-rich Repeat Variant"/>
    <property type="match status" value="1"/>
</dbReference>
<accession>A0AA36J8G3</accession>
<dbReference type="SUPFAM" id="SSF48371">
    <property type="entry name" value="ARM repeat"/>
    <property type="match status" value="1"/>
</dbReference>
<evidence type="ECO:0000313" key="2">
    <source>
        <dbReference type="Proteomes" id="UP001178507"/>
    </source>
</evidence>
<evidence type="ECO:0000313" key="1">
    <source>
        <dbReference type="EMBL" id="CAJ1400590.1"/>
    </source>
</evidence>
<dbReference type="Proteomes" id="UP001178507">
    <property type="component" value="Unassembled WGS sequence"/>
</dbReference>
<organism evidence="1 2">
    <name type="scientific">Effrenium voratum</name>
    <dbReference type="NCBI Taxonomy" id="2562239"/>
    <lineage>
        <taxon>Eukaryota</taxon>
        <taxon>Sar</taxon>
        <taxon>Alveolata</taxon>
        <taxon>Dinophyceae</taxon>
        <taxon>Suessiales</taxon>
        <taxon>Symbiodiniaceae</taxon>
        <taxon>Effrenium</taxon>
    </lineage>
</organism>
<comment type="caution">
    <text evidence="1">The sequence shown here is derived from an EMBL/GenBank/DDBJ whole genome shotgun (WGS) entry which is preliminary data.</text>
</comment>
<gene>
    <name evidence="1" type="ORF">EVOR1521_LOCUS23905</name>
</gene>
<dbReference type="Gene3D" id="2.60.120.620">
    <property type="entry name" value="q2cbj1_9rhob like domain"/>
    <property type="match status" value="1"/>
</dbReference>
<dbReference type="InterPro" id="IPR016024">
    <property type="entry name" value="ARM-type_fold"/>
</dbReference>
<proteinExistence type="predicted"/>
<keyword evidence="2" id="KW-1185">Reference proteome</keyword>